<feature type="compositionally biased region" description="Low complexity" evidence="1">
    <location>
        <begin position="522"/>
        <end position="535"/>
    </location>
</feature>
<dbReference type="RefSeq" id="WP_089806456.1">
    <property type="nucleotide sequence ID" value="NZ_FOYT01000001.1"/>
</dbReference>
<dbReference type="STRING" id="553469.SAMN04487947_1736"/>
<gene>
    <name evidence="2" type="ORF">SAMN04487947_1736</name>
</gene>
<dbReference type="InterPro" id="IPR036388">
    <property type="entry name" value="WH-like_DNA-bd_sf"/>
</dbReference>
<dbReference type="OrthoDB" id="214631at2157"/>
<name>A0A1I6GWI4_9EURY</name>
<accession>A0A1I6GWI4</accession>
<feature type="compositionally biased region" description="Acidic residues" evidence="1">
    <location>
        <begin position="462"/>
        <end position="471"/>
    </location>
</feature>
<feature type="compositionally biased region" description="Basic and acidic residues" evidence="1">
    <location>
        <begin position="373"/>
        <end position="383"/>
    </location>
</feature>
<proteinExistence type="predicted"/>
<evidence type="ECO:0000313" key="3">
    <source>
        <dbReference type="Proteomes" id="UP000198531"/>
    </source>
</evidence>
<feature type="region of interest" description="Disordered" evidence="1">
    <location>
        <begin position="222"/>
        <end position="624"/>
    </location>
</feature>
<dbReference type="Gene3D" id="1.10.10.10">
    <property type="entry name" value="Winged helix-like DNA-binding domain superfamily/Winged helix DNA-binding domain"/>
    <property type="match status" value="1"/>
</dbReference>
<reference evidence="3" key="1">
    <citation type="submission" date="2016-10" db="EMBL/GenBank/DDBJ databases">
        <authorList>
            <person name="Varghese N."/>
            <person name="Submissions S."/>
        </authorList>
    </citation>
    <scope>NUCLEOTIDE SEQUENCE [LARGE SCALE GENOMIC DNA]</scope>
    <source>
        <strain evidence="3">CGMCC 1.7736</strain>
    </source>
</reference>
<feature type="compositionally biased region" description="Low complexity" evidence="1">
    <location>
        <begin position="451"/>
        <end position="461"/>
    </location>
</feature>
<protein>
    <recommendedName>
        <fullName evidence="4">Rpa-associated protein</fullName>
    </recommendedName>
</protein>
<evidence type="ECO:0000313" key="2">
    <source>
        <dbReference type="EMBL" id="SFR46439.1"/>
    </source>
</evidence>
<feature type="compositionally biased region" description="Low complexity" evidence="1">
    <location>
        <begin position="558"/>
        <end position="570"/>
    </location>
</feature>
<dbReference type="AlphaFoldDB" id="A0A1I6GWI4"/>
<sequence>MSAIENRREVAYRLFAAEFDDATLSYSEGDEERAPNYVVTPTGARVNRLFAVGALTEVESVNEEVLRGRVADPTDVFVTYAGQYQPEAMNFLDRSTPPMFVSLTGKARTYEPEDSDRVFTSVRPESINEVDAATRDRWVVAAARATLERVATMRAASALDHRGDDLRAVLEARGVDESLATGVPLAIDHYGTTEHYLEAVRTMAVQALELVAGERDAVDSLSVAPDEAGPDELGPLPDVPASTPPEGGDVAITEARESAQAGGLAAGDDADADADTGAETADAGATGAETTAESTTETTGTETTSDAGTTSDTETTPDADAATGGTDEAPGSAEAASSPAGTADGTETPTETEPTTGTESDQSEPTPTGTETTETKEPAHADASEPETAETAAPEPSETADPDPTESPTDADAGDDSEPAQSGGLGDFDAGRSDEPAAETDDGDGPGGLGDFDAGDAATTDAGDDEPDADADAAATGEMYEMDEEERAEIEAEFGAEFSTGNEVDDPGEADIDVPDADDLEAQAAEANAGTNGEAPTGGDSAAEPAAPPEDARPDTQSPDAAAADSPDGAVADDVETPDEAQTAAGDSVPASSDGDTDDSAGGDEPAGADESGDADESAADVDLEDAVVEVMADLDDGDGADREAVVSAIVDRYGADAGDVEDAIQDALMSGKCYEPSEGTLKSI</sequence>
<feature type="compositionally biased region" description="Acidic residues" evidence="1">
    <location>
        <begin position="480"/>
        <end position="494"/>
    </location>
</feature>
<dbReference type="EMBL" id="FOYT01000001">
    <property type="protein sequence ID" value="SFR46439.1"/>
    <property type="molecule type" value="Genomic_DNA"/>
</dbReference>
<feature type="compositionally biased region" description="Low complexity" evidence="1">
    <location>
        <begin position="277"/>
        <end position="372"/>
    </location>
</feature>
<evidence type="ECO:0008006" key="4">
    <source>
        <dbReference type="Google" id="ProtNLM"/>
    </source>
</evidence>
<dbReference type="Proteomes" id="UP000198531">
    <property type="component" value="Unassembled WGS sequence"/>
</dbReference>
<feature type="compositionally biased region" description="Acidic residues" evidence="1">
    <location>
        <begin position="595"/>
        <end position="624"/>
    </location>
</feature>
<organism evidence="2 3">
    <name type="scientific">Halogeometricum rufum</name>
    <dbReference type="NCBI Taxonomy" id="553469"/>
    <lineage>
        <taxon>Archaea</taxon>
        <taxon>Methanobacteriati</taxon>
        <taxon>Methanobacteriota</taxon>
        <taxon>Stenosarchaea group</taxon>
        <taxon>Halobacteria</taxon>
        <taxon>Halobacteriales</taxon>
        <taxon>Haloferacaceae</taxon>
        <taxon>Halogeometricum</taxon>
    </lineage>
</organism>
<feature type="compositionally biased region" description="Acidic residues" evidence="1">
    <location>
        <begin position="503"/>
        <end position="521"/>
    </location>
</feature>
<evidence type="ECO:0000256" key="1">
    <source>
        <dbReference type="SAM" id="MobiDB-lite"/>
    </source>
</evidence>
<keyword evidence="3" id="KW-1185">Reference proteome</keyword>